<reference evidence="2" key="1">
    <citation type="journal article" date="2019" name="Int. J. Syst. Evol. Microbiol.">
        <title>The Global Catalogue of Microorganisms (GCM) 10K type strain sequencing project: providing services to taxonomists for standard genome sequencing and annotation.</title>
        <authorList>
            <consortium name="The Broad Institute Genomics Platform"/>
            <consortium name="The Broad Institute Genome Sequencing Center for Infectious Disease"/>
            <person name="Wu L."/>
            <person name="Ma J."/>
        </authorList>
    </citation>
    <scope>NUCLEOTIDE SEQUENCE [LARGE SCALE GENOMIC DNA]</scope>
    <source>
        <strain evidence="2">CGMCC 4.7241</strain>
    </source>
</reference>
<protein>
    <submittedName>
        <fullName evidence="1">Ester cyclase</fullName>
    </submittedName>
</protein>
<dbReference type="EMBL" id="JBHRZH010000051">
    <property type="protein sequence ID" value="MFC3766346.1"/>
    <property type="molecule type" value="Genomic_DNA"/>
</dbReference>
<name>A0ABV7YLW9_9ACTN</name>
<dbReference type="Pfam" id="PF07366">
    <property type="entry name" value="SnoaL"/>
    <property type="match status" value="1"/>
</dbReference>
<evidence type="ECO:0000313" key="2">
    <source>
        <dbReference type="Proteomes" id="UP001595699"/>
    </source>
</evidence>
<dbReference type="InterPro" id="IPR009959">
    <property type="entry name" value="Cyclase_SnoaL-like"/>
</dbReference>
<sequence length="126" mass="13680">MSKSFMRYLDTVIEGGDLRPFFTEDVELVVHGMPEIVRGRDEVATALDAMHGAFDGGPEPRAIVVGDRNAAAEAVWVGTHTGTFAGIEATGRQVRVPYAVLYDLTEDGISSLRIHGIHAGLMEQLR</sequence>
<dbReference type="InterPro" id="IPR032710">
    <property type="entry name" value="NTF2-like_dom_sf"/>
</dbReference>
<gene>
    <name evidence="1" type="ORF">ACFOUW_36340</name>
</gene>
<keyword evidence="2" id="KW-1185">Reference proteome</keyword>
<dbReference type="Gene3D" id="3.10.450.50">
    <property type="match status" value="1"/>
</dbReference>
<evidence type="ECO:0000313" key="1">
    <source>
        <dbReference type="EMBL" id="MFC3766346.1"/>
    </source>
</evidence>
<organism evidence="1 2">
    <name type="scientific">Tenggerimyces flavus</name>
    <dbReference type="NCBI Taxonomy" id="1708749"/>
    <lineage>
        <taxon>Bacteria</taxon>
        <taxon>Bacillati</taxon>
        <taxon>Actinomycetota</taxon>
        <taxon>Actinomycetes</taxon>
        <taxon>Propionibacteriales</taxon>
        <taxon>Nocardioidaceae</taxon>
        <taxon>Tenggerimyces</taxon>
    </lineage>
</organism>
<dbReference type="RefSeq" id="WP_205117963.1">
    <property type="nucleotide sequence ID" value="NZ_JAFBCM010000001.1"/>
</dbReference>
<dbReference type="SUPFAM" id="SSF54427">
    <property type="entry name" value="NTF2-like"/>
    <property type="match status" value="1"/>
</dbReference>
<comment type="caution">
    <text evidence="1">The sequence shown here is derived from an EMBL/GenBank/DDBJ whole genome shotgun (WGS) entry which is preliminary data.</text>
</comment>
<dbReference type="Proteomes" id="UP001595699">
    <property type="component" value="Unassembled WGS sequence"/>
</dbReference>
<accession>A0ABV7YLW9</accession>
<proteinExistence type="predicted"/>